<dbReference type="InterPro" id="IPR005064">
    <property type="entry name" value="BUG"/>
</dbReference>
<reference evidence="4" key="1">
    <citation type="journal article" date="2019" name="Int. J. Syst. Evol. Microbiol.">
        <title>The Global Catalogue of Microorganisms (GCM) 10K type strain sequencing project: providing services to taxonomists for standard genome sequencing and annotation.</title>
        <authorList>
            <consortium name="The Broad Institute Genomics Platform"/>
            <consortium name="The Broad Institute Genome Sequencing Center for Infectious Disease"/>
            <person name="Wu L."/>
            <person name="Ma J."/>
        </authorList>
    </citation>
    <scope>NUCLEOTIDE SEQUENCE [LARGE SCALE GENOMIC DNA]</scope>
    <source>
        <strain evidence="4">CCUG 39402</strain>
    </source>
</reference>
<dbReference type="PANTHER" id="PTHR42928:SF5">
    <property type="entry name" value="BLR1237 PROTEIN"/>
    <property type="match status" value="1"/>
</dbReference>
<dbReference type="InterPro" id="IPR042100">
    <property type="entry name" value="Bug_dom1"/>
</dbReference>
<dbReference type="SUPFAM" id="SSF53850">
    <property type="entry name" value="Periplasmic binding protein-like II"/>
    <property type="match status" value="1"/>
</dbReference>
<feature type="signal peptide" evidence="2">
    <location>
        <begin position="1"/>
        <end position="29"/>
    </location>
</feature>
<keyword evidence="4" id="KW-1185">Reference proteome</keyword>
<dbReference type="Pfam" id="PF03401">
    <property type="entry name" value="TctC"/>
    <property type="match status" value="1"/>
</dbReference>
<feature type="chain" id="PRO_5045418061" evidence="2">
    <location>
        <begin position="30"/>
        <end position="331"/>
    </location>
</feature>
<dbReference type="PANTHER" id="PTHR42928">
    <property type="entry name" value="TRICARBOXYLATE-BINDING PROTEIN"/>
    <property type="match status" value="1"/>
</dbReference>
<dbReference type="Proteomes" id="UP001596270">
    <property type="component" value="Unassembled WGS sequence"/>
</dbReference>
<dbReference type="Gene3D" id="3.40.190.10">
    <property type="entry name" value="Periplasmic binding protein-like II"/>
    <property type="match status" value="1"/>
</dbReference>
<dbReference type="InterPro" id="IPR006311">
    <property type="entry name" value="TAT_signal"/>
</dbReference>
<gene>
    <name evidence="3" type="ORF">ACFQND_00720</name>
</gene>
<protein>
    <submittedName>
        <fullName evidence="3">Bug family tripartite tricarboxylate transporter substrate binding protein</fullName>
    </submittedName>
</protein>
<dbReference type="CDD" id="cd13578">
    <property type="entry name" value="PBP2_Bug27"/>
    <property type="match status" value="1"/>
</dbReference>
<dbReference type="EMBL" id="JBHSRS010000002">
    <property type="protein sequence ID" value="MFC6279762.1"/>
    <property type="molecule type" value="Genomic_DNA"/>
</dbReference>
<organism evidence="3 4">
    <name type="scientific">Polaromonas aquatica</name>
    <dbReference type="NCBI Taxonomy" id="332657"/>
    <lineage>
        <taxon>Bacteria</taxon>
        <taxon>Pseudomonadati</taxon>
        <taxon>Pseudomonadota</taxon>
        <taxon>Betaproteobacteria</taxon>
        <taxon>Burkholderiales</taxon>
        <taxon>Comamonadaceae</taxon>
        <taxon>Polaromonas</taxon>
    </lineage>
</organism>
<evidence type="ECO:0000313" key="4">
    <source>
        <dbReference type="Proteomes" id="UP001596270"/>
    </source>
</evidence>
<keyword evidence="2" id="KW-0732">Signal</keyword>
<dbReference type="PIRSF" id="PIRSF017082">
    <property type="entry name" value="YflP"/>
    <property type="match status" value="1"/>
</dbReference>
<evidence type="ECO:0000313" key="3">
    <source>
        <dbReference type="EMBL" id="MFC6279762.1"/>
    </source>
</evidence>
<sequence>MQNTRRRVIALMGVMAALTASFVSGPAMAQGAYPSKPITIIVSFPPGGDTDALARLYAEKLSTRFGQPVLVDNKPGASGTIGNAYVAKAPADGYTLLFTPNTISTATLVLKSNSGPAYDVLNDFTPIIQAGSQSLFLVVNTATGITNVKQLVEEAKAGKLKGYASPGSGSPMHILGETFNKAAHVKIAQVPYRGSGPAVVDLVGGHVPMFWTTLGPVLPHITTGKLLNIAVADPKRSPLQPNVPTLAEAGVADVNVGAWQGLMGPKGMHADVVKTLNTAMNDILKMPDVQSKMNILALVPVGGEPATLGKLTASDYTRYAKVIKEFGIQAD</sequence>
<comment type="caution">
    <text evidence="3">The sequence shown here is derived from an EMBL/GenBank/DDBJ whole genome shotgun (WGS) entry which is preliminary data.</text>
</comment>
<dbReference type="RefSeq" id="WP_371435365.1">
    <property type="nucleotide sequence ID" value="NZ_JBHSRS010000002.1"/>
</dbReference>
<evidence type="ECO:0000256" key="1">
    <source>
        <dbReference type="ARBA" id="ARBA00006987"/>
    </source>
</evidence>
<dbReference type="Gene3D" id="3.40.190.150">
    <property type="entry name" value="Bordetella uptake gene, domain 1"/>
    <property type="match status" value="1"/>
</dbReference>
<comment type="similarity">
    <text evidence="1">Belongs to the UPF0065 (bug) family.</text>
</comment>
<name>A0ABW1TR90_9BURK</name>
<evidence type="ECO:0000256" key="2">
    <source>
        <dbReference type="SAM" id="SignalP"/>
    </source>
</evidence>
<dbReference type="PROSITE" id="PS51318">
    <property type="entry name" value="TAT"/>
    <property type="match status" value="1"/>
</dbReference>
<proteinExistence type="inferred from homology"/>
<accession>A0ABW1TR90</accession>